<dbReference type="AlphaFoldDB" id="A0A3E0E3P5"/>
<comment type="caution">
    <text evidence="1">The sequence shown here is derived from an EMBL/GenBank/DDBJ whole genome shotgun (WGS) entry which is preliminary data.</text>
</comment>
<accession>A0A3E0E3P5</accession>
<keyword evidence="2" id="KW-1185">Reference proteome</keyword>
<dbReference type="Gene3D" id="2.160.20.120">
    <property type="match status" value="1"/>
</dbReference>
<name>A0A3E0E3P5_9BACT</name>
<dbReference type="Proteomes" id="UP000256405">
    <property type="component" value="Unassembled WGS sequence"/>
</dbReference>
<gene>
    <name evidence="1" type="ORF">C8N25_104180</name>
</gene>
<dbReference type="OrthoDB" id="823034at2"/>
<reference evidence="1 2" key="1">
    <citation type="submission" date="2018-08" db="EMBL/GenBank/DDBJ databases">
        <title>Genomic Encyclopedia of Archaeal and Bacterial Type Strains, Phase II (KMG-II): from individual species to whole genera.</title>
        <authorList>
            <person name="Goeker M."/>
        </authorList>
    </citation>
    <scope>NUCLEOTIDE SEQUENCE [LARGE SCALE GENOMIC DNA]</scope>
    <source>
        <strain evidence="1 2">DSM 15986</strain>
    </source>
</reference>
<evidence type="ECO:0008006" key="3">
    <source>
        <dbReference type="Google" id="ProtNLM"/>
    </source>
</evidence>
<sequence length="229" mass="25606">MKTSNKIIISFLTFAWLSVTAMLLISHQFADYDNIPGVRKVVTSKINLGDFSVVKIEQAAFLKIAPGYINQLDYDELTGADMKPPEVEAIQDYSVRNDTLFIRNLRRASNGNYTLRVNNLKKLIVFNAWEVDLEGFRQDSLSIISANSKLLISKKSKFSYLHLASLKKFDLKFSSADDFELRLSNGQCEVSGGVDQITGIVGNYAELIIPTKIGKLDIDTSENGKLTLK</sequence>
<proteinExistence type="predicted"/>
<organism evidence="1 2">
    <name type="scientific">Algoriphagus antarcticus</name>
    <dbReference type="NCBI Taxonomy" id="238540"/>
    <lineage>
        <taxon>Bacteria</taxon>
        <taxon>Pseudomonadati</taxon>
        <taxon>Bacteroidota</taxon>
        <taxon>Cytophagia</taxon>
        <taxon>Cytophagales</taxon>
        <taxon>Cyclobacteriaceae</taxon>
        <taxon>Algoriphagus</taxon>
    </lineage>
</organism>
<dbReference type="RefSeq" id="WP_086543006.1">
    <property type="nucleotide sequence ID" value="NZ_MSSW01000059.1"/>
</dbReference>
<evidence type="ECO:0000313" key="2">
    <source>
        <dbReference type="Proteomes" id="UP000256405"/>
    </source>
</evidence>
<protein>
    <recommendedName>
        <fullName evidence="3">Adhesin domain-containing protein</fullName>
    </recommendedName>
</protein>
<evidence type="ECO:0000313" key="1">
    <source>
        <dbReference type="EMBL" id="REG91566.1"/>
    </source>
</evidence>
<dbReference type="EMBL" id="QUNF01000004">
    <property type="protein sequence ID" value="REG91566.1"/>
    <property type="molecule type" value="Genomic_DNA"/>
</dbReference>